<accession>A0AAN8VXW8</accession>
<dbReference type="AlphaFoldDB" id="A0AAN8VXW8"/>
<organism evidence="1 2">
    <name type="scientific">Dillenia turbinata</name>
    <dbReference type="NCBI Taxonomy" id="194707"/>
    <lineage>
        <taxon>Eukaryota</taxon>
        <taxon>Viridiplantae</taxon>
        <taxon>Streptophyta</taxon>
        <taxon>Embryophyta</taxon>
        <taxon>Tracheophyta</taxon>
        <taxon>Spermatophyta</taxon>
        <taxon>Magnoliopsida</taxon>
        <taxon>eudicotyledons</taxon>
        <taxon>Gunneridae</taxon>
        <taxon>Pentapetalae</taxon>
        <taxon>Dilleniales</taxon>
        <taxon>Dilleniaceae</taxon>
        <taxon>Dillenia</taxon>
    </lineage>
</organism>
<comment type="caution">
    <text evidence="1">The sequence shown here is derived from an EMBL/GenBank/DDBJ whole genome shotgun (WGS) entry which is preliminary data.</text>
</comment>
<reference evidence="1 2" key="1">
    <citation type="submission" date="2023-12" db="EMBL/GenBank/DDBJ databases">
        <title>A high-quality genome assembly for Dillenia turbinata (Dilleniales).</title>
        <authorList>
            <person name="Chanderbali A."/>
        </authorList>
    </citation>
    <scope>NUCLEOTIDE SEQUENCE [LARGE SCALE GENOMIC DNA]</scope>
    <source>
        <strain evidence="1">LSX21</strain>
        <tissue evidence="1">Leaf</tissue>
    </source>
</reference>
<evidence type="ECO:0000313" key="2">
    <source>
        <dbReference type="Proteomes" id="UP001370490"/>
    </source>
</evidence>
<protein>
    <submittedName>
        <fullName evidence="1">Uncharacterized protein</fullName>
    </submittedName>
</protein>
<keyword evidence="2" id="KW-1185">Reference proteome</keyword>
<evidence type="ECO:0000313" key="1">
    <source>
        <dbReference type="EMBL" id="KAK6937807.1"/>
    </source>
</evidence>
<gene>
    <name evidence="1" type="ORF">RJ641_031315</name>
</gene>
<sequence length="85" mass="9612">MELYSCDLKQKVKYDSTRALYTVKATHWSDALACKCDNGVLDPEALPRVCREYLSSMIKLKDSLSCLMSEALGLGSELPCRNRMF</sequence>
<dbReference type="Proteomes" id="UP001370490">
    <property type="component" value="Unassembled WGS sequence"/>
</dbReference>
<proteinExistence type="predicted"/>
<name>A0AAN8VXW8_9MAGN</name>
<dbReference type="EMBL" id="JBAMMX010000006">
    <property type="protein sequence ID" value="KAK6937807.1"/>
    <property type="molecule type" value="Genomic_DNA"/>
</dbReference>